<dbReference type="PRINTS" id="PR00080">
    <property type="entry name" value="SDRFAMILY"/>
</dbReference>
<dbReference type="FunFam" id="3.40.50.720:FF:000173">
    <property type="entry name" value="3-oxoacyl-[acyl-carrier protein] reductase"/>
    <property type="match status" value="1"/>
</dbReference>
<name>A0A1G8SB56_9ACTN</name>
<dbReference type="InterPro" id="IPR036291">
    <property type="entry name" value="NAD(P)-bd_dom_sf"/>
</dbReference>
<evidence type="ECO:0000313" key="5">
    <source>
        <dbReference type="Proteomes" id="UP000198683"/>
    </source>
</evidence>
<dbReference type="STRING" id="683260.SAMN05421874_101225"/>
<feature type="domain" description="Ketoreductase" evidence="3">
    <location>
        <begin position="25"/>
        <end position="201"/>
    </location>
</feature>
<dbReference type="GO" id="GO:0016616">
    <property type="term" value="F:oxidoreductase activity, acting on the CH-OH group of donors, NAD or NADP as acceptor"/>
    <property type="evidence" value="ECO:0007669"/>
    <property type="project" value="TreeGrafter"/>
</dbReference>
<evidence type="ECO:0000256" key="2">
    <source>
        <dbReference type="ARBA" id="ARBA00023002"/>
    </source>
</evidence>
<accession>A0A1G8SB56</accession>
<dbReference type="InterPro" id="IPR002347">
    <property type="entry name" value="SDR_fam"/>
</dbReference>
<dbReference type="SMART" id="SM00822">
    <property type="entry name" value="PKS_KR"/>
    <property type="match status" value="1"/>
</dbReference>
<dbReference type="PANTHER" id="PTHR42760:SF40">
    <property type="entry name" value="3-OXOACYL-[ACYL-CARRIER-PROTEIN] REDUCTASE, CHLOROPLASTIC"/>
    <property type="match status" value="1"/>
</dbReference>
<dbReference type="SUPFAM" id="SSF51735">
    <property type="entry name" value="NAD(P)-binding Rossmann-fold domains"/>
    <property type="match status" value="1"/>
</dbReference>
<organism evidence="4 5">
    <name type="scientific">Nonomuraea maritima</name>
    <dbReference type="NCBI Taxonomy" id="683260"/>
    <lineage>
        <taxon>Bacteria</taxon>
        <taxon>Bacillati</taxon>
        <taxon>Actinomycetota</taxon>
        <taxon>Actinomycetes</taxon>
        <taxon>Streptosporangiales</taxon>
        <taxon>Streptosporangiaceae</taxon>
        <taxon>Nonomuraea</taxon>
    </lineage>
</organism>
<dbReference type="Gene3D" id="3.40.50.720">
    <property type="entry name" value="NAD(P)-binding Rossmann-like Domain"/>
    <property type="match status" value="1"/>
</dbReference>
<dbReference type="NCBIfam" id="NF009466">
    <property type="entry name" value="PRK12826.1-2"/>
    <property type="match status" value="1"/>
</dbReference>
<proteinExistence type="inferred from homology"/>
<dbReference type="EMBL" id="FNFB01000001">
    <property type="protein sequence ID" value="SDJ25880.1"/>
    <property type="molecule type" value="Genomic_DNA"/>
</dbReference>
<evidence type="ECO:0000259" key="3">
    <source>
        <dbReference type="SMART" id="SM00822"/>
    </source>
</evidence>
<evidence type="ECO:0000256" key="1">
    <source>
        <dbReference type="ARBA" id="ARBA00006484"/>
    </source>
</evidence>
<dbReference type="PRINTS" id="PR00081">
    <property type="entry name" value="GDHRDH"/>
</dbReference>
<reference evidence="4 5" key="1">
    <citation type="submission" date="2016-10" db="EMBL/GenBank/DDBJ databases">
        <authorList>
            <person name="de Groot N.N."/>
        </authorList>
    </citation>
    <scope>NUCLEOTIDE SEQUENCE [LARGE SCALE GENOMIC DNA]</scope>
    <source>
        <strain evidence="4 5">CGMCC 4.5681</strain>
    </source>
</reference>
<dbReference type="PANTHER" id="PTHR42760">
    <property type="entry name" value="SHORT-CHAIN DEHYDROGENASES/REDUCTASES FAMILY MEMBER"/>
    <property type="match status" value="1"/>
</dbReference>
<dbReference type="Pfam" id="PF13561">
    <property type="entry name" value="adh_short_C2"/>
    <property type="match status" value="1"/>
</dbReference>
<dbReference type="GO" id="GO:0030497">
    <property type="term" value="P:fatty acid elongation"/>
    <property type="evidence" value="ECO:0007669"/>
    <property type="project" value="TreeGrafter"/>
</dbReference>
<evidence type="ECO:0000313" key="4">
    <source>
        <dbReference type="EMBL" id="SDJ25880.1"/>
    </source>
</evidence>
<dbReference type="OrthoDB" id="9804774at2"/>
<keyword evidence="5" id="KW-1185">Reference proteome</keyword>
<dbReference type="InterPro" id="IPR057326">
    <property type="entry name" value="KR_dom"/>
</dbReference>
<dbReference type="AlphaFoldDB" id="A0A1G8SB56"/>
<comment type="similarity">
    <text evidence="1">Belongs to the short-chain dehydrogenases/reductases (SDR) family.</text>
</comment>
<protein>
    <submittedName>
        <fullName evidence="4">3-oxoacyl-[acyl-carrier protein] reductase</fullName>
    </submittedName>
</protein>
<keyword evidence="2" id="KW-0560">Oxidoreductase</keyword>
<dbReference type="InterPro" id="IPR020904">
    <property type="entry name" value="Sc_DH/Rdtase_CS"/>
</dbReference>
<dbReference type="Proteomes" id="UP000198683">
    <property type="component" value="Unassembled WGS sequence"/>
</dbReference>
<dbReference type="PROSITE" id="PS00061">
    <property type="entry name" value="ADH_SHORT"/>
    <property type="match status" value="1"/>
</dbReference>
<sequence>MLNRLATHRPRDELPRVTDTTHPVRTALVTGAARGIGAAVARQLARDGLAVALLDVDDATGTAEAVGSAGGTAMAVTADISDEDAVTTAVARVAAELGPPTVLVNNAGVGPRAPLVELTTEQWDTVLGVNLRGPFLVTRAVVPYMIEAGWGRIVTMSSISATGDAARVDYGSAKAGLIGFTKSLALQLGRHGITANAVAPGFVVSDMTRTSARRLGITFEEFQQQAARSIAVGRVGQPEDVAHAASYLVSPGAGFVSGQVLYVAGGPVD</sequence>
<gene>
    <name evidence="4" type="ORF">SAMN05421874_101225</name>
</gene>